<evidence type="ECO:0000313" key="2">
    <source>
        <dbReference type="EMBL" id="OAP93667.1"/>
    </source>
</evidence>
<dbReference type="AlphaFoldDB" id="A0A179BPG0"/>
<accession>A0A179BPG0</accession>
<feature type="region of interest" description="Disordered" evidence="1">
    <location>
        <begin position="127"/>
        <end position="152"/>
    </location>
</feature>
<feature type="compositionally biased region" description="Basic residues" evidence="1">
    <location>
        <begin position="131"/>
        <end position="143"/>
    </location>
</feature>
<reference evidence="2" key="1">
    <citation type="submission" date="2016-04" db="EMBL/GenBank/DDBJ databases">
        <title>Fast-growing isolate from the root nodules of Vavilovia formosa.</title>
        <authorList>
            <person name="Kimeklis A."/>
            <person name="Safronova V."/>
            <person name="Belimov A."/>
            <person name="Andronov E."/>
        </authorList>
    </citation>
    <scope>NUCLEOTIDE SEQUENCE [LARGE SCALE GENOMIC DNA]</scope>
    <source>
        <strain evidence="2">Vaf-46</strain>
    </source>
</reference>
<proteinExistence type="predicted"/>
<evidence type="ECO:0000256" key="1">
    <source>
        <dbReference type="SAM" id="MobiDB-lite"/>
    </source>
</evidence>
<name>A0A179BPG0_RHILE</name>
<organism evidence="2">
    <name type="scientific">Rhizobium leguminosarum</name>
    <dbReference type="NCBI Taxonomy" id="384"/>
    <lineage>
        <taxon>Bacteria</taxon>
        <taxon>Pseudomonadati</taxon>
        <taxon>Pseudomonadota</taxon>
        <taxon>Alphaproteobacteria</taxon>
        <taxon>Hyphomicrobiales</taxon>
        <taxon>Rhizobiaceae</taxon>
        <taxon>Rhizobium/Agrobacterium group</taxon>
        <taxon>Rhizobium</taxon>
    </lineage>
</organism>
<gene>
    <name evidence="2" type="ORF">A4U53_23920</name>
</gene>
<dbReference type="EMBL" id="LWBS01000263">
    <property type="protein sequence ID" value="OAP93667.1"/>
    <property type="molecule type" value="Genomic_DNA"/>
</dbReference>
<protein>
    <submittedName>
        <fullName evidence="2">Uncharacterized protein</fullName>
    </submittedName>
</protein>
<comment type="caution">
    <text evidence="2">The sequence shown here is derived from an EMBL/GenBank/DDBJ whole genome shotgun (WGS) entry which is preliminary data.</text>
</comment>
<sequence>MLLQLDHFESAPSLSTNLLKGRKSCFERWIQSSPCASALTEPEKETVLLQHHIPSEIVQNRVEWHVLEYGVSLEQGGECIRIMRGLEDCRLPDQLNVGSHGGSSDRMLLTVKRTCALVAISNKRAPSERRTRCRQRRDGRSRRLPSGLEAQA</sequence>